<sequence>MDMDAEALPARWAELFGEPAPMRLASADDGTGGHGGGRGSGNEDLAHSGGPWTRAAAAAGDLGLSMDGALGKMTAAHEGVASGTSGFESTTALATVRTSWDKRLTAVREECRALRPQLMSVARDIGEVDEQYRISFSQLAVRQEPKP</sequence>
<dbReference type="GeneID" id="95610576"/>
<name>A0A5J6J5V4_STRVI</name>
<evidence type="ECO:0000313" key="3">
    <source>
        <dbReference type="Proteomes" id="UP000325563"/>
    </source>
</evidence>
<dbReference type="KEGG" id="svn:CP980_08360"/>
<dbReference type="EMBL" id="CP023692">
    <property type="protein sequence ID" value="QEV45071.1"/>
    <property type="molecule type" value="Genomic_DNA"/>
</dbReference>
<proteinExistence type="predicted"/>
<dbReference type="Proteomes" id="UP000325563">
    <property type="component" value="Chromosome"/>
</dbReference>
<dbReference type="RefSeq" id="WP_150527879.1">
    <property type="nucleotide sequence ID" value="NZ_BNBW01000009.1"/>
</dbReference>
<keyword evidence="3" id="KW-1185">Reference proteome</keyword>
<gene>
    <name evidence="2" type="ORF">CP980_08360</name>
</gene>
<evidence type="ECO:0000256" key="1">
    <source>
        <dbReference type="SAM" id="MobiDB-lite"/>
    </source>
</evidence>
<feature type="compositionally biased region" description="Gly residues" evidence="1">
    <location>
        <begin position="30"/>
        <end position="40"/>
    </location>
</feature>
<reference evidence="2 3" key="1">
    <citation type="submission" date="2017-09" db="EMBL/GenBank/DDBJ databases">
        <authorList>
            <person name="Lee N."/>
            <person name="Cho B.-K."/>
        </authorList>
    </citation>
    <scope>NUCLEOTIDE SEQUENCE [LARGE SCALE GENOMIC DNA]</scope>
    <source>
        <strain evidence="2 3">ATCC 27476</strain>
    </source>
</reference>
<accession>A0A5J6J5V4</accession>
<dbReference type="AlphaFoldDB" id="A0A5J6J5V4"/>
<feature type="region of interest" description="Disordered" evidence="1">
    <location>
        <begin position="22"/>
        <end position="51"/>
    </location>
</feature>
<organism evidence="2 3">
    <name type="scientific">Streptomyces vinaceus</name>
    <dbReference type="NCBI Taxonomy" id="1960"/>
    <lineage>
        <taxon>Bacteria</taxon>
        <taxon>Bacillati</taxon>
        <taxon>Actinomycetota</taxon>
        <taxon>Actinomycetes</taxon>
        <taxon>Kitasatosporales</taxon>
        <taxon>Streptomycetaceae</taxon>
        <taxon>Streptomyces</taxon>
    </lineage>
</organism>
<protein>
    <submittedName>
        <fullName evidence="2">Uncharacterized protein</fullName>
    </submittedName>
</protein>
<evidence type="ECO:0000313" key="2">
    <source>
        <dbReference type="EMBL" id="QEV45071.1"/>
    </source>
</evidence>